<evidence type="ECO:0000313" key="4">
    <source>
        <dbReference type="Proteomes" id="UP000004105"/>
    </source>
</evidence>
<accession>F2BF00</accession>
<evidence type="ECO:0000256" key="2">
    <source>
        <dbReference type="SAM" id="Phobius"/>
    </source>
</evidence>
<keyword evidence="2" id="KW-1133">Transmembrane helix</keyword>
<keyword evidence="2" id="KW-0472">Membrane</keyword>
<reference evidence="3 4" key="1">
    <citation type="submission" date="2011-02" db="EMBL/GenBank/DDBJ databases">
        <authorList>
            <person name="Muzny D."/>
            <person name="Qin X."/>
            <person name="Deng J."/>
            <person name="Jiang H."/>
            <person name="Liu Y."/>
            <person name="Qu J."/>
            <person name="Song X.-Z."/>
            <person name="Zhang L."/>
            <person name="Thornton R."/>
            <person name="Coyle M."/>
            <person name="Francisco L."/>
            <person name="Jackson L."/>
            <person name="Javaid M."/>
            <person name="Korchina V."/>
            <person name="Kovar C."/>
            <person name="Mata R."/>
            <person name="Mathew T."/>
            <person name="Ngo R."/>
            <person name="Nguyen L."/>
            <person name="Nguyen N."/>
            <person name="Okwuonu G."/>
            <person name="Ongeri F."/>
            <person name="Pham C."/>
            <person name="Simmons D."/>
            <person name="Wilczek-Boney K."/>
            <person name="Hale W."/>
            <person name="Jakkamsetti A."/>
            <person name="Pham P."/>
            <person name="Ruth R."/>
            <person name="San Lucas F."/>
            <person name="Warren J."/>
            <person name="Zhang J."/>
            <person name="Zhao Z."/>
            <person name="Zhou C."/>
            <person name="Zhu D."/>
            <person name="Lee S."/>
            <person name="Bess C."/>
            <person name="Blankenburg K."/>
            <person name="Forbes L."/>
            <person name="Fu Q."/>
            <person name="Gubbala S."/>
            <person name="Hirani K."/>
            <person name="Jayaseelan J.C."/>
            <person name="Lara F."/>
            <person name="Munidasa M."/>
            <person name="Palculict T."/>
            <person name="Patil S."/>
            <person name="Pu L.-L."/>
            <person name="Saada N."/>
            <person name="Tang L."/>
            <person name="Weissenberger G."/>
            <person name="Zhu Y."/>
            <person name="Hemphill L."/>
            <person name="Shang Y."/>
            <person name="Youmans B."/>
            <person name="Ayvaz T."/>
            <person name="Ross M."/>
            <person name="Santibanez J."/>
            <person name="Aqrawi P."/>
            <person name="Gross S."/>
            <person name="Joshi V."/>
            <person name="Fowler G."/>
            <person name="Nazareth L."/>
            <person name="Reid J."/>
            <person name="Worley K."/>
            <person name="Petrosino J."/>
            <person name="Highlander S."/>
            <person name="Gibbs R."/>
        </authorList>
    </citation>
    <scope>NUCLEOTIDE SEQUENCE [LARGE SCALE GENOMIC DNA]</scope>
    <source>
        <strain evidence="3 4">ATCC BAA-1200</strain>
    </source>
</reference>
<dbReference type="HOGENOM" id="CLU_161968_1_0_4"/>
<proteinExistence type="predicted"/>
<evidence type="ECO:0000313" key="3">
    <source>
        <dbReference type="EMBL" id="EGF09679.1"/>
    </source>
</evidence>
<sequence length="111" mass="13163">MAVNMDNKTFISIEFWQLVSFLLSFLGICFAFGKMLLGQFQAQQEERHKQQARLHEKVEQLENQFAEQKALLPEKYVLRDDYIRNQAILEAKMDSIQKTLTDLYKMESQKK</sequence>
<comment type="caution">
    <text evidence="3">The sequence shown here is derived from an EMBL/GenBank/DDBJ whole genome shotgun (WGS) entry which is preliminary data.</text>
</comment>
<feature type="coiled-coil region" evidence="1">
    <location>
        <begin position="44"/>
        <end position="71"/>
    </location>
</feature>
<dbReference type="AlphaFoldDB" id="F2BF00"/>
<organism evidence="3 4">
    <name type="scientific">Neisseria bacilliformis ATCC BAA-1200</name>
    <dbReference type="NCBI Taxonomy" id="888742"/>
    <lineage>
        <taxon>Bacteria</taxon>
        <taxon>Pseudomonadati</taxon>
        <taxon>Pseudomonadota</taxon>
        <taxon>Betaproteobacteria</taxon>
        <taxon>Neisseriales</taxon>
        <taxon>Neisseriaceae</taxon>
        <taxon>Neisseria</taxon>
    </lineage>
</organism>
<feature type="transmembrane region" description="Helical" evidence="2">
    <location>
        <begin position="15"/>
        <end position="37"/>
    </location>
</feature>
<dbReference type="Proteomes" id="UP000004105">
    <property type="component" value="Unassembled WGS sequence"/>
</dbReference>
<keyword evidence="1" id="KW-0175">Coiled coil</keyword>
<protein>
    <submittedName>
        <fullName evidence="3">Uncharacterized protein</fullName>
    </submittedName>
</protein>
<dbReference type="EMBL" id="AFAY01000047">
    <property type="protein sequence ID" value="EGF09679.1"/>
    <property type="molecule type" value="Genomic_DNA"/>
</dbReference>
<keyword evidence="4" id="KW-1185">Reference proteome</keyword>
<evidence type="ECO:0000256" key="1">
    <source>
        <dbReference type="SAM" id="Coils"/>
    </source>
</evidence>
<keyword evidence="2" id="KW-0812">Transmembrane</keyword>
<gene>
    <name evidence="3" type="ORF">HMPREF9123_2307</name>
</gene>
<name>F2BF00_9NEIS</name>